<dbReference type="Pfam" id="PF13602">
    <property type="entry name" value="ADH_zinc_N_2"/>
    <property type="match status" value="1"/>
</dbReference>
<feature type="domain" description="Enoyl reductase (ER)" evidence="2">
    <location>
        <begin position="10"/>
        <end position="311"/>
    </location>
</feature>
<dbReference type="Proteomes" id="UP000240912">
    <property type="component" value="Unassembled WGS sequence"/>
</dbReference>
<dbReference type="SUPFAM" id="SSF50129">
    <property type="entry name" value="GroES-like"/>
    <property type="match status" value="1"/>
</dbReference>
<protein>
    <submittedName>
        <fullName evidence="3">Oxidoreductase</fullName>
    </submittedName>
</protein>
<evidence type="ECO:0000259" key="2">
    <source>
        <dbReference type="SMART" id="SM00829"/>
    </source>
</evidence>
<dbReference type="GO" id="GO:0008270">
    <property type="term" value="F:zinc ion binding"/>
    <property type="evidence" value="ECO:0007669"/>
    <property type="project" value="InterPro"/>
</dbReference>
<dbReference type="CDD" id="cd05289">
    <property type="entry name" value="MDR_like_2"/>
    <property type="match status" value="1"/>
</dbReference>
<reference evidence="3 4" key="1">
    <citation type="submission" date="2018-03" db="EMBL/GenBank/DDBJ databases">
        <authorList>
            <person name="Keele B.F."/>
        </authorList>
    </citation>
    <scope>NUCLEOTIDE SEQUENCE [LARGE SCALE GENOMIC DNA]</scope>
    <source>
        <strain evidence="3 4">YL28-9</strain>
    </source>
</reference>
<dbReference type="SMART" id="SM00829">
    <property type="entry name" value="PKS_ER"/>
    <property type="match status" value="1"/>
</dbReference>
<evidence type="ECO:0000313" key="4">
    <source>
        <dbReference type="Proteomes" id="UP000240912"/>
    </source>
</evidence>
<dbReference type="PANTHER" id="PTHR11695">
    <property type="entry name" value="ALCOHOL DEHYDROGENASE RELATED"/>
    <property type="match status" value="1"/>
</dbReference>
<dbReference type="PROSITE" id="PS01162">
    <property type="entry name" value="QOR_ZETA_CRYSTAL"/>
    <property type="match status" value="1"/>
</dbReference>
<dbReference type="SUPFAM" id="SSF51735">
    <property type="entry name" value="NAD(P)-binding Rossmann-fold domains"/>
    <property type="match status" value="1"/>
</dbReference>
<evidence type="ECO:0000256" key="1">
    <source>
        <dbReference type="ARBA" id="ARBA00023002"/>
    </source>
</evidence>
<dbReference type="Gene3D" id="3.90.180.10">
    <property type="entry name" value="Medium-chain alcohol dehydrogenases, catalytic domain"/>
    <property type="match status" value="1"/>
</dbReference>
<accession>A0A2T3HNE2</accession>
<dbReference type="Gene3D" id="3.40.50.720">
    <property type="entry name" value="NAD(P)-binding Rossmann-like Domain"/>
    <property type="match status" value="1"/>
</dbReference>
<sequence length="313" mass="32686">MKAIILTTAGGPENFLLAELPKPVPGPGEVLIRIAAISINPIDWKTRSGKGAWPLVAQIQPLVLGWDVSGVIESVGPDAGHFLPGDSVFGMVNYPGSGGCYAGYVTAPASQLAKKPEHISHGQAAATTLAALTAWDALFTHGHLASGQKVLIHAAAGGVGHFAVQLAKNAGAHVAGTASAEKADFLRGLGIDEHVDYKNEDFSTRVQDVDLVVDTIGGDTFDRSLKTLKPGGLIVTLPSGYVDDPAGKAAAGGRRGIHVKVSASATNMQHLAALLENGKLIPHIDREFSLEQMADAHRELQKGRTTGKIILYP</sequence>
<dbReference type="InterPro" id="IPR002364">
    <property type="entry name" value="Quin_OxRdtase/zeta-crystal_CS"/>
</dbReference>
<dbReference type="InterPro" id="IPR013154">
    <property type="entry name" value="ADH-like_N"/>
</dbReference>
<dbReference type="InterPro" id="IPR020843">
    <property type="entry name" value="ER"/>
</dbReference>
<dbReference type="AlphaFoldDB" id="A0A2T3HNE2"/>
<dbReference type="EMBL" id="PYLS01000004">
    <property type="protein sequence ID" value="PST83972.1"/>
    <property type="molecule type" value="Genomic_DNA"/>
</dbReference>
<keyword evidence="4" id="KW-1185">Reference proteome</keyword>
<gene>
    <name evidence="3" type="ORF">C7T94_04325</name>
</gene>
<dbReference type="InterPro" id="IPR036291">
    <property type="entry name" value="NAD(P)-bd_dom_sf"/>
</dbReference>
<proteinExistence type="predicted"/>
<dbReference type="OrthoDB" id="9787435at2"/>
<dbReference type="GO" id="GO:0016491">
    <property type="term" value="F:oxidoreductase activity"/>
    <property type="evidence" value="ECO:0007669"/>
    <property type="project" value="UniProtKB-KW"/>
</dbReference>
<dbReference type="Pfam" id="PF08240">
    <property type="entry name" value="ADH_N"/>
    <property type="match status" value="1"/>
</dbReference>
<keyword evidence="1" id="KW-0560">Oxidoreductase</keyword>
<comment type="caution">
    <text evidence="3">The sequence shown here is derived from an EMBL/GenBank/DDBJ whole genome shotgun (WGS) entry which is preliminary data.</text>
</comment>
<evidence type="ECO:0000313" key="3">
    <source>
        <dbReference type="EMBL" id="PST83972.1"/>
    </source>
</evidence>
<dbReference type="RefSeq" id="WP_107213933.1">
    <property type="nucleotide sequence ID" value="NZ_KZ686268.1"/>
</dbReference>
<dbReference type="InterPro" id="IPR050700">
    <property type="entry name" value="YIM1/Zinc_Alcohol_DH_Fams"/>
</dbReference>
<organism evidence="3 4">
    <name type="scientific">Pedobacter yulinensis</name>
    <dbReference type="NCBI Taxonomy" id="2126353"/>
    <lineage>
        <taxon>Bacteria</taxon>
        <taxon>Pseudomonadati</taxon>
        <taxon>Bacteroidota</taxon>
        <taxon>Sphingobacteriia</taxon>
        <taxon>Sphingobacteriales</taxon>
        <taxon>Sphingobacteriaceae</taxon>
        <taxon>Pedobacter</taxon>
    </lineage>
</organism>
<dbReference type="PANTHER" id="PTHR11695:SF294">
    <property type="entry name" value="RETICULON-4-INTERACTING PROTEIN 1, MITOCHONDRIAL"/>
    <property type="match status" value="1"/>
</dbReference>
<dbReference type="InterPro" id="IPR011032">
    <property type="entry name" value="GroES-like_sf"/>
</dbReference>
<name>A0A2T3HNE2_9SPHI</name>